<keyword evidence="6" id="KW-1185">Reference proteome</keyword>
<dbReference type="GO" id="GO:0000287">
    <property type="term" value="F:magnesium ion binding"/>
    <property type="evidence" value="ECO:0007669"/>
    <property type="project" value="UniProtKB-ARBA"/>
</dbReference>
<evidence type="ECO:0000259" key="2">
    <source>
        <dbReference type="Pfam" id="PF01558"/>
    </source>
</evidence>
<dbReference type="Pfam" id="PF01558">
    <property type="entry name" value="POR"/>
    <property type="match status" value="1"/>
</dbReference>
<dbReference type="SUPFAM" id="SSF53323">
    <property type="entry name" value="Pyruvate-ferredoxin oxidoreductase, PFOR, domain III"/>
    <property type="match status" value="1"/>
</dbReference>
<dbReference type="InterPro" id="IPR046667">
    <property type="entry name" value="DUF6537"/>
</dbReference>
<dbReference type="Pfam" id="PF20169">
    <property type="entry name" value="DUF6537"/>
    <property type="match status" value="1"/>
</dbReference>
<dbReference type="PANTHER" id="PTHR48084">
    <property type="entry name" value="2-OXOGLUTARATE OXIDOREDUCTASE SUBUNIT KORB-RELATED"/>
    <property type="match status" value="1"/>
</dbReference>
<evidence type="ECO:0000313" key="6">
    <source>
        <dbReference type="Proteomes" id="UP000540656"/>
    </source>
</evidence>
<protein>
    <submittedName>
        <fullName evidence="5">Indolepyruvate ferredoxin oxidoreductase</fullName>
        <ecNumber evidence="5">1.2.7.8</ecNumber>
    </submittedName>
</protein>
<keyword evidence="5" id="KW-0670">Pyruvate</keyword>
<dbReference type="InterPro" id="IPR051457">
    <property type="entry name" value="2-oxoacid:Fd_oxidoreductase"/>
</dbReference>
<dbReference type="InterPro" id="IPR019752">
    <property type="entry name" value="Pyrv/ketoisovalerate_OxRed_cat"/>
</dbReference>
<dbReference type="InterPro" id="IPR002869">
    <property type="entry name" value="Pyrv_flavodox_OxRed_cen"/>
</dbReference>
<reference evidence="5 6" key="1">
    <citation type="submission" date="2020-07" db="EMBL/GenBank/DDBJ databases">
        <title>Sequencing the genomes of 1000 actinobacteria strains.</title>
        <authorList>
            <person name="Klenk H.-P."/>
        </authorList>
    </citation>
    <scope>NUCLEOTIDE SEQUENCE [LARGE SCALE GENOMIC DNA]</scope>
    <source>
        <strain evidence="5 6">DSM 23819</strain>
    </source>
</reference>
<dbReference type="Proteomes" id="UP000540656">
    <property type="component" value="Unassembled WGS sequence"/>
</dbReference>
<dbReference type="NCBIfam" id="NF009588">
    <property type="entry name" value="PRK13029.1"/>
    <property type="match status" value="1"/>
</dbReference>
<dbReference type="GO" id="GO:0045333">
    <property type="term" value="P:cellular respiration"/>
    <property type="evidence" value="ECO:0007669"/>
    <property type="project" value="UniProtKB-ARBA"/>
</dbReference>
<evidence type="ECO:0000256" key="1">
    <source>
        <dbReference type="ARBA" id="ARBA00023002"/>
    </source>
</evidence>
<dbReference type="AlphaFoldDB" id="A0A7Y9UR17"/>
<dbReference type="PANTHER" id="PTHR48084:SF3">
    <property type="entry name" value="SUBUNIT OF PYRUVATE:FLAVODOXIN OXIDOREDUCTASE"/>
    <property type="match status" value="1"/>
</dbReference>
<sequence>MTVTARPQVHSLADRFENQSDDTYLTAIQALVRILLDQRRRDVSNGLDTGGLISGYPGSPLGGVDGEMEKQAKLLTEHRVVHRPGLNEELAATALWGAQTVTELPGATVDGVFGMWFGKAPGVDRAADALRHGNIRGTGRHGGVLIVAGDDPDAASTNFPTDSNGMFIDWGMPLLFPGNVQEILDLGAHGYELSRISGLWIGFKMVTETADASGSADVDPARLTFRHPETVTNGSFTPTIRINTPGGPMREAEKDLVEQRKLIAEEYIRINNLNPITVEPENPRVGIIAPGKTYYDLHKAFADLGLDEATLRTLGVRVKRVGALWPVSDSEWRAFAEGLEQIIVVEEKKPLIERFLKDALYGVPNAPTIIGKKTAAGRPLLPEFGMITSDTVVEKIGPELAALFGDVVKVPPARRTRPLLPLITSRKPFFCSGCPHNRSLIAPEGATVAAGIGCHILELVVPREEYGEMAGYTQMGGEGSQWIGMAPFTDTGHIFQNVGDGTFHHSASLALRSAVSAGVNITYKLLYNSAVGMTGGQNVEGGMSVPSLTKLFEAEGVARTIITTDDPKKYRRQKLAKGVQVWHRDRLMEAQETLAEVPGVTVLVHDQYCAAEKRRLRKRKQMVTPTERIAINNRVCEGCGDCNAKSQCLSVQPIETEFGRKTTIHQSSCNFDYSCADGNCPSFLKVETKDAVRKERKVADAPSVPEPIRVVPDQAFNISMTGIGGTGVVTMSQVLANAAAFDGKLVRNLDLTGSSQKAGPVVSQLQVYSDAADEPAAQIANGETDLFLAFDLLTSMGPKNLALSSTERTVVVASTSPTPTADMAVDPSIPYPDVDVLLGELDAVSRASENVAVDPNRIAETIFGNHLMTNTVLVGAAYQSGALPISAESIEEALRANGAAAELNIKAFRWGRAAVADPAAVEAMMVAAEPKPAARISSALTARVAAIPPGTDLRELVESRVPELVAFQNEKLANRYLEVVERAAAAELEAYGEVGALTETVAFQLHRLMAYKDEYEVSRLHLLDSEKERLEDEFGVGAKVSFYLHPPILAALGVKKKIKVGGWFRPLFAVMARMKFLRGTPLDIFGVGEVRRVEKALVAHYVALTNEVIGKVGSEGRSSLTAVLALAEDIRGYDEVKLGNVTEYVDRLRESTLRLGIDDHLDGTLTSVGR</sequence>
<evidence type="ECO:0000259" key="3">
    <source>
        <dbReference type="Pfam" id="PF02775"/>
    </source>
</evidence>
<proteinExistence type="predicted"/>
<dbReference type="GO" id="GO:0043805">
    <property type="term" value="F:indolepyruvate ferredoxin oxidoreductase activity"/>
    <property type="evidence" value="ECO:0007669"/>
    <property type="project" value="UniProtKB-EC"/>
</dbReference>
<dbReference type="Gene3D" id="3.40.50.970">
    <property type="match status" value="2"/>
</dbReference>
<accession>A0A7Y9UR17</accession>
<dbReference type="NCBIfam" id="NF009589">
    <property type="entry name" value="PRK13030.1"/>
    <property type="match status" value="1"/>
</dbReference>
<evidence type="ECO:0000259" key="4">
    <source>
        <dbReference type="Pfam" id="PF20169"/>
    </source>
</evidence>
<name>A0A7Y9UR17_9ACTN</name>
<dbReference type="GO" id="GO:0030976">
    <property type="term" value="F:thiamine pyrophosphate binding"/>
    <property type="evidence" value="ECO:0007669"/>
    <property type="project" value="InterPro"/>
</dbReference>
<dbReference type="Gene3D" id="3.40.920.10">
    <property type="entry name" value="Pyruvate-ferredoxin oxidoreductase, PFOR, domain III"/>
    <property type="match status" value="1"/>
</dbReference>
<dbReference type="InterPro" id="IPR029061">
    <property type="entry name" value="THDP-binding"/>
</dbReference>
<feature type="domain" description="DUF6537" evidence="4">
    <location>
        <begin position="953"/>
        <end position="1149"/>
    </location>
</feature>
<organism evidence="5 6">
    <name type="scientific">Nocardioides daedukensis</name>
    <dbReference type="NCBI Taxonomy" id="634462"/>
    <lineage>
        <taxon>Bacteria</taxon>
        <taxon>Bacillati</taxon>
        <taxon>Actinomycetota</taxon>
        <taxon>Actinomycetes</taxon>
        <taxon>Propionibacteriales</taxon>
        <taxon>Nocardioidaceae</taxon>
        <taxon>Nocardioides</taxon>
    </lineage>
</organism>
<dbReference type="InterPro" id="IPR002880">
    <property type="entry name" value="Pyrv_Fd/Flavodoxin_OxRdtase_N"/>
</dbReference>
<feature type="domain" description="Thiamine pyrophosphate enzyme TPP-binding" evidence="3">
    <location>
        <begin position="452"/>
        <end position="562"/>
    </location>
</feature>
<dbReference type="SUPFAM" id="SSF52518">
    <property type="entry name" value="Thiamin diphosphate-binding fold (THDP-binding)"/>
    <property type="match status" value="2"/>
</dbReference>
<dbReference type="InterPro" id="IPR011766">
    <property type="entry name" value="TPP_enzyme_TPP-bd"/>
</dbReference>
<comment type="caution">
    <text evidence="5">The sequence shown here is derived from an EMBL/GenBank/DDBJ whole genome shotgun (WGS) entry which is preliminary data.</text>
</comment>
<dbReference type="CDD" id="cd07034">
    <property type="entry name" value="TPP_PYR_PFOR_IOR-alpha_like"/>
    <property type="match status" value="1"/>
</dbReference>
<dbReference type="EC" id="1.2.7.8" evidence="5"/>
<dbReference type="RefSeq" id="WP_179502869.1">
    <property type="nucleotide sequence ID" value="NZ_JACCAA010000001.1"/>
</dbReference>
<evidence type="ECO:0000313" key="5">
    <source>
        <dbReference type="EMBL" id="NYG59862.1"/>
    </source>
</evidence>
<keyword evidence="1 5" id="KW-0560">Oxidoreductase</keyword>
<gene>
    <name evidence="5" type="ORF">BJ980_002785</name>
</gene>
<feature type="domain" description="Pyruvate/ketoisovalerate oxidoreductase catalytic" evidence="2">
    <location>
        <begin position="724"/>
        <end position="912"/>
    </location>
</feature>
<dbReference type="Pfam" id="PF02775">
    <property type="entry name" value="TPP_enzyme_C"/>
    <property type="match status" value="1"/>
</dbReference>
<dbReference type="EMBL" id="JACCAA010000001">
    <property type="protein sequence ID" value="NYG59862.1"/>
    <property type="molecule type" value="Genomic_DNA"/>
</dbReference>